<evidence type="ECO:0000256" key="3">
    <source>
        <dbReference type="SAM" id="MobiDB-lite"/>
    </source>
</evidence>
<dbReference type="SUPFAM" id="SSF54001">
    <property type="entry name" value="Cysteine proteinases"/>
    <property type="match status" value="1"/>
</dbReference>
<feature type="compositionally biased region" description="Pro residues" evidence="3">
    <location>
        <begin position="1"/>
        <end position="11"/>
    </location>
</feature>
<proteinExistence type="predicted"/>
<dbReference type="EC" id="3.5.1.28" evidence="2"/>
<feature type="compositionally biased region" description="Low complexity" evidence="3">
    <location>
        <begin position="33"/>
        <end position="42"/>
    </location>
</feature>
<comment type="catalytic activity">
    <reaction evidence="1">
        <text>Hydrolyzes the link between N-acetylmuramoyl residues and L-amino acid residues in certain cell-wall glycopeptides.</text>
        <dbReference type="EC" id="3.5.1.28"/>
    </reaction>
</comment>
<feature type="region of interest" description="Disordered" evidence="3">
    <location>
        <begin position="1"/>
        <end position="51"/>
    </location>
</feature>
<organism evidence="5 6">
    <name type="scientific">Candidatus Cerribacteria bacterium 'Amazon FNV 2010 28 9'</name>
    <dbReference type="NCBI Taxonomy" id="2081795"/>
    <lineage>
        <taxon>Bacteria</taxon>
        <taxon>Candidatus Cerribacteria</taxon>
    </lineage>
</organism>
<name>A0A317JQA3_9BACT</name>
<feature type="domain" description="Peptidase C51" evidence="4">
    <location>
        <begin position="400"/>
        <end position="544"/>
    </location>
</feature>
<dbReference type="Gene3D" id="2.30.30.40">
    <property type="entry name" value="SH3 Domains"/>
    <property type="match status" value="1"/>
</dbReference>
<protein>
    <recommendedName>
        <fullName evidence="2">N-acetylmuramoyl-L-alanine amidase</fullName>
        <ecNumber evidence="2">3.5.1.28</ecNumber>
    </recommendedName>
</protein>
<evidence type="ECO:0000256" key="2">
    <source>
        <dbReference type="ARBA" id="ARBA00011901"/>
    </source>
</evidence>
<dbReference type="EMBL" id="PSRQ01000010">
    <property type="protein sequence ID" value="PWU24133.1"/>
    <property type="molecule type" value="Genomic_DNA"/>
</dbReference>
<feature type="compositionally biased region" description="Polar residues" evidence="3">
    <location>
        <begin position="356"/>
        <end position="369"/>
    </location>
</feature>
<dbReference type="AlphaFoldDB" id="A0A317JQA3"/>
<dbReference type="Pfam" id="PF05257">
    <property type="entry name" value="CHAP"/>
    <property type="match status" value="1"/>
</dbReference>
<sequence>YVQPQSPPTVTPIPVVNNPPTNPPQVHPPTVTPVPVVQNPNPTSIPASNTWDGSPLDLTRYCQAKGYTGVKLVEQDTWGWRCVAADGSLVNISTDDVCQLEYGSAKPASRFSNYYDAYSWKCYPANAAPTSAPLFQQAQPTIIAAPQGTPVVNALNTPLSVDAGGDLVYDVAYGLGSQPSSGQYIHVPADYHSVFLRTSPDSSSKSNVIATLNANDYFSVIQVQGTWAQIQTANEGVGWSSTTVTELGGAALAATNTSTPGFAPKYPDAQSGTDGINVNQYCKDIGYDVEQHSNADAYSFRCVKNQTVYPMDLSAWNKACADVWGSARPNATLSNSTELGAWKCEPNPGSVDSYRTPVQPTATLPPTSTQQPGNPNPGNPQPNNPPSNPNPGTDPCDNTFVPGEHMSFISYIPGEKTSIGQKMQCTDLVRARYPNLRSDCPTMYGSAGGWADEARKCGFAVNPQTGGAADPNNISVGDIAVWTVTNGKSCGSVSGNDGHVAIVDSGSNFATGALIVDEANLNGDYAEHDQHSEQADYSCMSFIHIVNGHMVKTASGNGGSQQQPGQPIGSGNVQSTGISWSFCFLCTSQATVQFQLKNGKYDLTNDNFTFNGATVTHDNMSISSDGTTDTITFHVSAGTVQQLKDTGADLNDLSLWHLFYTMLA</sequence>
<feature type="compositionally biased region" description="Pro residues" evidence="3">
    <location>
        <begin position="20"/>
        <end position="32"/>
    </location>
</feature>
<dbReference type="Proteomes" id="UP000246104">
    <property type="component" value="Unassembled WGS sequence"/>
</dbReference>
<comment type="caution">
    <text evidence="5">The sequence shown here is derived from an EMBL/GenBank/DDBJ whole genome shotgun (WGS) entry which is preliminary data.</text>
</comment>
<dbReference type="Pfam" id="PF08239">
    <property type="entry name" value="SH3_3"/>
    <property type="match status" value="1"/>
</dbReference>
<dbReference type="InterPro" id="IPR003646">
    <property type="entry name" value="SH3-like_bac-type"/>
</dbReference>
<feature type="non-terminal residue" evidence="5">
    <location>
        <position position="1"/>
    </location>
</feature>
<feature type="compositionally biased region" description="Pro residues" evidence="3">
    <location>
        <begin position="374"/>
        <end position="389"/>
    </location>
</feature>
<evidence type="ECO:0000313" key="6">
    <source>
        <dbReference type="Proteomes" id="UP000246104"/>
    </source>
</evidence>
<accession>A0A317JQA3</accession>
<evidence type="ECO:0000313" key="5">
    <source>
        <dbReference type="EMBL" id="PWU24133.1"/>
    </source>
</evidence>
<feature type="region of interest" description="Disordered" evidence="3">
    <location>
        <begin position="347"/>
        <end position="399"/>
    </location>
</feature>
<dbReference type="Gene3D" id="3.90.1720.10">
    <property type="entry name" value="endopeptidase domain like (from Nostoc punctiforme)"/>
    <property type="match status" value="1"/>
</dbReference>
<dbReference type="PROSITE" id="PS50911">
    <property type="entry name" value="CHAP"/>
    <property type="match status" value="1"/>
</dbReference>
<reference evidence="5 6" key="1">
    <citation type="submission" date="2018-02" db="EMBL/GenBank/DDBJ databases">
        <title>Genomic Reconstructions from Amazon Rainforest and Pasture Soil Reveal Novel Insights into the Physiology of Candidate Phyla in Tropical Sites.</title>
        <authorList>
            <person name="Kroeger M.E."/>
            <person name="Delmont T."/>
            <person name="Eren A.M."/>
            <person name="Guo J."/>
            <person name="Meyer K.M."/>
            <person name="Khan K."/>
            <person name="Rodrigues J.L.M."/>
            <person name="Bohannan B.J.M."/>
            <person name="Tringe S."/>
            <person name="Borges C.D."/>
            <person name="Tiedje J."/>
            <person name="Tsai S.M."/>
            <person name="Nusslein K."/>
        </authorList>
    </citation>
    <scope>NUCLEOTIDE SEQUENCE [LARGE SCALE GENOMIC DNA]</scope>
    <source>
        <strain evidence="5">Amazon FNV 2010 28 9</strain>
    </source>
</reference>
<evidence type="ECO:0000259" key="4">
    <source>
        <dbReference type="PROSITE" id="PS50911"/>
    </source>
</evidence>
<dbReference type="GO" id="GO:0008745">
    <property type="term" value="F:N-acetylmuramoyl-L-alanine amidase activity"/>
    <property type="evidence" value="ECO:0007669"/>
    <property type="project" value="UniProtKB-EC"/>
</dbReference>
<dbReference type="InterPro" id="IPR007921">
    <property type="entry name" value="CHAP_dom"/>
</dbReference>
<gene>
    <name evidence="5" type="ORF">C5B42_00530</name>
</gene>
<evidence type="ECO:0000256" key="1">
    <source>
        <dbReference type="ARBA" id="ARBA00001561"/>
    </source>
</evidence>
<dbReference type="InterPro" id="IPR038765">
    <property type="entry name" value="Papain-like_cys_pep_sf"/>
</dbReference>